<organism evidence="1 2">
    <name type="scientific">Oculimacula yallundae</name>
    <dbReference type="NCBI Taxonomy" id="86028"/>
    <lineage>
        <taxon>Eukaryota</taxon>
        <taxon>Fungi</taxon>
        <taxon>Dikarya</taxon>
        <taxon>Ascomycota</taxon>
        <taxon>Pezizomycotina</taxon>
        <taxon>Leotiomycetes</taxon>
        <taxon>Helotiales</taxon>
        <taxon>Ploettnerulaceae</taxon>
        <taxon>Oculimacula</taxon>
    </lineage>
</organism>
<proteinExistence type="predicted"/>
<dbReference type="EMBL" id="JAZHXI010000010">
    <property type="protein sequence ID" value="KAL2067405.1"/>
    <property type="molecule type" value="Genomic_DNA"/>
</dbReference>
<name>A0ABR4CCC4_9HELO</name>
<dbReference type="Proteomes" id="UP001595075">
    <property type="component" value="Unassembled WGS sequence"/>
</dbReference>
<gene>
    <name evidence="1" type="ORF">VTL71DRAFT_1830</name>
</gene>
<dbReference type="InterPro" id="IPR032675">
    <property type="entry name" value="LRR_dom_sf"/>
</dbReference>
<evidence type="ECO:0008006" key="3">
    <source>
        <dbReference type="Google" id="ProtNLM"/>
    </source>
</evidence>
<evidence type="ECO:0000313" key="1">
    <source>
        <dbReference type="EMBL" id="KAL2067405.1"/>
    </source>
</evidence>
<dbReference type="SUPFAM" id="SSF52047">
    <property type="entry name" value="RNI-like"/>
    <property type="match status" value="1"/>
</dbReference>
<keyword evidence="2" id="KW-1185">Reference proteome</keyword>
<evidence type="ECO:0000313" key="2">
    <source>
        <dbReference type="Proteomes" id="UP001595075"/>
    </source>
</evidence>
<reference evidence="1 2" key="1">
    <citation type="journal article" date="2024" name="Commun. Biol.">
        <title>Comparative genomic analysis of thermophilic fungi reveals convergent evolutionary adaptations and gene losses.</title>
        <authorList>
            <person name="Steindorff A.S."/>
            <person name="Aguilar-Pontes M.V."/>
            <person name="Robinson A.J."/>
            <person name="Andreopoulos B."/>
            <person name="LaButti K."/>
            <person name="Kuo A."/>
            <person name="Mondo S."/>
            <person name="Riley R."/>
            <person name="Otillar R."/>
            <person name="Haridas S."/>
            <person name="Lipzen A."/>
            <person name="Grimwood J."/>
            <person name="Schmutz J."/>
            <person name="Clum A."/>
            <person name="Reid I.D."/>
            <person name="Moisan M.C."/>
            <person name="Butler G."/>
            <person name="Nguyen T.T.M."/>
            <person name="Dewar K."/>
            <person name="Conant G."/>
            <person name="Drula E."/>
            <person name="Henrissat B."/>
            <person name="Hansel C."/>
            <person name="Singer S."/>
            <person name="Hutchinson M.I."/>
            <person name="de Vries R.P."/>
            <person name="Natvig D.O."/>
            <person name="Powell A.J."/>
            <person name="Tsang A."/>
            <person name="Grigoriev I.V."/>
        </authorList>
    </citation>
    <scope>NUCLEOTIDE SEQUENCE [LARGE SCALE GENOMIC DNA]</scope>
    <source>
        <strain evidence="1 2">CBS 494.80</strain>
    </source>
</reference>
<comment type="caution">
    <text evidence="1">The sequence shown here is derived from an EMBL/GenBank/DDBJ whole genome shotgun (WGS) entry which is preliminary data.</text>
</comment>
<protein>
    <recommendedName>
        <fullName evidence="3">F-box domain-containing protein</fullName>
    </recommendedName>
</protein>
<sequence>MSSATAQFANTPELLSCLGKVIVNRELLRHLCLTSKLFQASFNRFLYEEVWFRPNNARCLYEDIQIFLDNSSLRYTKALDLSFVSFSESKLGGPEHYNEAVQSLLLSMPGLTQFSWSDLTLYTTTISTLHQNCPKLQSLLINNQDNLEESLGGFDEWFRPELYSFALQDLSPLSNLVELHIYEIYGDLGRFRKDLVQVLLKSPNLRSLGLSISCTTLDRIEKGDPPGNCMEHILYLMLICHDYAAASGRPLRLKKLVLGLSIILWQPGPGDGLYIDKLVDLASLEDVYVLNRNHDTSIYFMEDDDEIDWNIFNPQQCPRLRAFGVAGMSRSVNRWVDTLEPGYLSQFRLDGSANQEDMITLVSKLKGNYDHKIPESKMSMMAMPETHFELPDLQGLQAVALGLFESSEREDSRFFESLQTSTDLEQMFLMIPSRYYHPPRGQLVETGFEYRIAAKCKKLRYLKINEAVWRIWRDEKLDGETAIRFDKLDRFESKAIDVFQHSILWSVSDG</sequence>
<accession>A0ABR4CCC4</accession>
<dbReference type="Gene3D" id="3.80.10.10">
    <property type="entry name" value="Ribonuclease Inhibitor"/>
    <property type="match status" value="1"/>
</dbReference>